<accession>A0ABR6GL93</accession>
<dbReference type="EMBL" id="JACHXO010000001">
    <property type="protein sequence ID" value="MBB3192861.1"/>
    <property type="molecule type" value="Genomic_DNA"/>
</dbReference>
<name>A0ABR6GL93_9BURK</name>
<reference evidence="1 2" key="1">
    <citation type="submission" date="2020-08" db="EMBL/GenBank/DDBJ databases">
        <title>Genomic Encyclopedia of Type Strains, Phase III (KMG-III): the genomes of soil and plant-associated and newly described type strains.</title>
        <authorList>
            <person name="Whitman W."/>
        </authorList>
    </citation>
    <scope>NUCLEOTIDE SEQUENCE [LARGE SCALE GENOMIC DNA]</scope>
    <source>
        <strain evidence="1 2">CECT 7247</strain>
    </source>
</reference>
<dbReference type="RefSeq" id="WP_088449473.1">
    <property type="nucleotide sequence ID" value="NZ_JACHXO010000001.1"/>
</dbReference>
<organism evidence="1 2">
    <name type="scientific">Roseateles terrae</name>
    <dbReference type="NCBI Taxonomy" id="431060"/>
    <lineage>
        <taxon>Bacteria</taxon>
        <taxon>Pseudomonadati</taxon>
        <taxon>Pseudomonadota</taxon>
        <taxon>Betaproteobacteria</taxon>
        <taxon>Burkholderiales</taxon>
        <taxon>Sphaerotilaceae</taxon>
        <taxon>Roseateles</taxon>
    </lineage>
</organism>
<dbReference type="Gene3D" id="3.40.50.720">
    <property type="entry name" value="NAD(P)-binding Rossmann-like Domain"/>
    <property type="match status" value="1"/>
</dbReference>
<evidence type="ECO:0000313" key="2">
    <source>
        <dbReference type="Proteomes" id="UP000574369"/>
    </source>
</evidence>
<keyword evidence="2" id="KW-1185">Reference proteome</keyword>
<gene>
    <name evidence="1" type="ORF">FHS28_000226</name>
</gene>
<protein>
    <recommendedName>
        <fullName evidence="3">TOMM leader peptide-binding protein</fullName>
    </recommendedName>
</protein>
<dbReference type="Proteomes" id="UP000574369">
    <property type="component" value="Unassembled WGS sequence"/>
</dbReference>
<comment type="caution">
    <text evidence="1">The sequence shown here is derived from an EMBL/GenBank/DDBJ whole genome shotgun (WGS) entry which is preliminary data.</text>
</comment>
<proteinExistence type="predicted"/>
<sequence length="238" mass="25892">MDTLLPGADAPLRLTLLHGRRDLPLAQALAAPGPQSDLPAASAAAARFVIDTVEVNADDALVVARQLAEDHQLALFIDRDGQRDGCGETALRINQLWQQRQHPGLFLLRSGRGDELVAVRHPGQSSCLQCWHAQLQNFPWLQGDSAADDADDAHDPHAAFDTAASGLHATTADLAAALRRALQTLWQSPTALEGEVLRLGPDGMPRRIRMLRDPICPHCTDWSRRPTQAFYVQSTEAA</sequence>
<evidence type="ECO:0008006" key="3">
    <source>
        <dbReference type="Google" id="ProtNLM"/>
    </source>
</evidence>
<evidence type="ECO:0000313" key="1">
    <source>
        <dbReference type="EMBL" id="MBB3192861.1"/>
    </source>
</evidence>